<name>A0A4Z0M114_9GAMM</name>
<accession>A0A4Z0M114</accession>
<protein>
    <submittedName>
        <fullName evidence="3">Uncharacterized protein</fullName>
    </submittedName>
</protein>
<reference evidence="3 4" key="1">
    <citation type="submission" date="2019-04" db="EMBL/GenBank/DDBJ databases">
        <title>Taxonomy of novel Haliea sp. from mangrove soil of West Coast of India.</title>
        <authorList>
            <person name="Verma A."/>
            <person name="Kumar P."/>
            <person name="Krishnamurthi S."/>
        </authorList>
    </citation>
    <scope>NUCLEOTIDE SEQUENCE [LARGE SCALE GENOMIC DNA]</scope>
    <source>
        <strain evidence="3 4">SAOS-164</strain>
    </source>
</reference>
<proteinExistence type="predicted"/>
<comment type="caution">
    <text evidence="3">The sequence shown here is derived from an EMBL/GenBank/DDBJ whole genome shotgun (WGS) entry which is preliminary data.</text>
</comment>
<dbReference type="AlphaFoldDB" id="A0A4Z0M114"/>
<dbReference type="PROSITE" id="PS51257">
    <property type="entry name" value="PROKAR_LIPOPROTEIN"/>
    <property type="match status" value="1"/>
</dbReference>
<dbReference type="Proteomes" id="UP000298050">
    <property type="component" value="Unassembled WGS sequence"/>
</dbReference>
<gene>
    <name evidence="3" type="ORF">E4634_11910</name>
</gene>
<sequence>MPLRNVVLLAWLCIALTACTQAGIDSRSPVDRQATQDNQPSTDKPAPVAVPAQSSDASAVPGFEFVVLGDTA</sequence>
<evidence type="ECO:0000313" key="4">
    <source>
        <dbReference type="Proteomes" id="UP000298050"/>
    </source>
</evidence>
<evidence type="ECO:0000313" key="3">
    <source>
        <dbReference type="EMBL" id="TGD72985.1"/>
    </source>
</evidence>
<feature type="compositionally biased region" description="Polar residues" evidence="1">
    <location>
        <begin position="33"/>
        <end position="42"/>
    </location>
</feature>
<keyword evidence="2" id="KW-0732">Signal</keyword>
<feature type="chain" id="PRO_5021367752" evidence="2">
    <location>
        <begin position="23"/>
        <end position="72"/>
    </location>
</feature>
<evidence type="ECO:0000256" key="1">
    <source>
        <dbReference type="SAM" id="MobiDB-lite"/>
    </source>
</evidence>
<feature type="signal peptide" evidence="2">
    <location>
        <begin position="1"/>
        <end position="22"/>
    </location>
</feature>
<organism evidence="3 4">
    <name type="scientific">Mangrovimicrobium sediminis</name>
    <dbReference type="NCBI Taxonomy" id="2562682"/>
    <lineage>
        <taxon>Bacteria</taxon>
        <taxon>Pseudomonadati</taxon>
        <taxon>Pseudomonadota</taxon>
        <taxon>Gammaproteobacteria</taxon>
        <taxon>Cellvibrionales</taxon>
        <taxon>Halieaceae</taxon>
        <taxon>Mangrovimicrobium</taxon>
    </lineage>
</organism>
<dbReference type="EMBL" id="SRLE01000008">
    <property type="protein sequence ID" value="TGD72985.1"/>
    <property type="molecule type" value="Genomic_DNA"/>
</dbReference>
<feature type="region of interest" description="Disordered" evidence="1">
    <location>
        <begin position="25"/>
        <end position="56"/>
    </location>
</feature>
<evidence type="ECO:0000256" key="2">
    <source>
        <dbReference type="SAM" id="SignalP"/>
    </source>
</evidence>
<dbReference type="RefSeq" id="WP_135444167.1">
    <property type="nucleotide sequence ID" value="NZ_SRLE01000008.1"/>
</dbReference>
<keyword evidence="4" id="KW-1185">Reference proteome</keyword>